<dbReference type="InterPro" id="IPR001544">
    <property type="entry name" value="Aminotrans_IV"/>
</dbReference>
<dbReference type="Gene3D" id="3.20.10.10">
    <property type="entry name" value="D-amino Acid Aminotransferase, subunit A, domain 2"/>
    <property type="match status" value="1"/>
</dbReference>
<dbReference type="InterPro" id="IPR018300">
    <property type="entry name" value="Aminotrans_IV_CS"/>
</dbReference>
<evidence type="ECO:0000256" key="5">
    <source>
        <dbReference type="RuleBase" id="RU004516"/>
    </source>
</evidence>
<dbReference type="EC" id="2.6.1.42" evidence="6"/>
<evidence type="ECO:0000256" key="3">
    <source>
        <dbReference type="ARBA" id="ARBA00022898"/>
    </source>
</evidence>
<comment type="cofactor">
    <cofactor evidence="1 5">
        <name>pyridoxal 5'-phosphate</name>
        <dbReference type="ChEBI" id="CHEBI:597326"/>
    </cofactor>
</comment>
<comment type="caution">
    <text evidence="6">The sequence shown here is derived from an EMBL/GenBank/DDBJ whole genome shotgun (WGS) entry which is preliminary data.</text>
</comment>
<dbReference type="Proteomes" id="UP001160334">
    <property type="component" value="Unassembled WGS sequence"/>
</dbReference>
<keyword evidence="6" id="KW-0032">Aminotransferase</keyword>
<evidence type="ECO:0000256" key="4">
    <source>
        <dbReference type="RuleBase" id="RU004106"/>
    </source>
</evidence>
<reference evidence="6 7" key="1">
    <citation type="submission" date="2023-04" db="EMBL/GenBank/DDBJ databases">
        <title>Forest soil microbial communities from Buena Vista Peninsula, Colon Province, Panama.</title>
        <authorList>
            <person name="Bouskill N."/>
        </authorList>
    </citation>
    <scope>NUCLEOTIDE SEQUENCE [LARGE SCALE GENOMIC DNA]</scope>
    <source>
        <strain evidence="6 7">CFH S0262</strain>
    </source>
</reference>
<proteinExistence type="inferred from homology"/>
<dbReference type="EMBL" id="JARXVC010000003">
    <property type="protein sequence ID" value="MDH6280603.1"/>
    <property type="molecule type" value="Genomic_DNA"/>
</dbReference>
<sequence>MLLYDRAMADPHPHVYYRDRIVPAHEATLGVATSAVLYGLSVYTVFPVHVDGGTRTAFRLADHYRRLVESCKIIGIDRFADEWSFGRFVSAATELVAANAPRSDVFVRATVHVDESIPGTRVRGLRTAVSMFVYDAVPIVPQDGMRLMTSTWRRIPDFAIPSRAKVNGAYVNSVLAKQDAIDAGYDDAIFLDGAGHVCELSAANIFLVRGGTLITPDASCDILDGINRRTLLTLAGEEVIPVVERTVDLTELYIADEVFVTGTSAGVAPVIEVDGRMVGDGKQGPVCEVLRKRHASALRSDELHGWVTDLG</sequence>
<name>A0ABT6M8G7_9NOCA</name>
<dbReference type="InterPro" id="IPR043131">
    <property type="entry name" value="BCAT-like_N"/>
</dbReference>
<evidence type="ECO:0000256" key="1">
    <source>
        <dbReference type="ARBA" id="ARBA00001933"/>
    </source>
</evidence>
<dbReference type="Pfam" id="PF01063">
    <property type="entry name" value="Aminotran_4"/>
    <property type="match status" value="1"/>
</dbReference>
<keyword evidence="3 5" id="KW-0663">Pyridoxal phosphate</keyword>
<evidence type="ECO:0000256" key="2">
    <source>
        <dbReference type="ARBA" id="ARBA00009320"/>
    </source>
</evidence>
<comment type="similarity">
    <text evidence="2 4">Belongs to the class-IV pyridoxal-phosphate-dependent aminotransferase family.</text>
</comment>
<organism evidence="6 7">
    <name type="scientific">Prescottella agglutinans</name>
    <dbReference type="NCBI Taxonomy" id="1644129"/>
    <lineage>
        <taxon>Bacteria</taxon>
        <taxon>Bacillati</taxon>
        <taxon>Actinomycetota</taxon>
        <taxon>Actinomycetes</taxon>
        <taxon>Mycobacteriales</taxon>
        <taxon>Nocardiaceae</taxon>
        <taxon>Prescottella</taxon>
    </lineage>
</organism>
<dbReference type="CDD" id="cd00449">
    <property type="entry name" value="PLPDE_IV"/>
    <property type="match status" value="1"/>
</dbReference>
<dbReference type="GO" id="GO:0004084">
    <property type="term" value="F:branched-chain-amino-acid transaminase activity"/>
    <property type="evidence" value="ECO:0007669"/>
    <property type="project" value="UniProtKB-EC"/>
</dbReference>
<dbReference type="PANTHER" id="PTHR42743:SF4">
    <property type="entry name" value="BRANCHED-CHAIN-AMINO-ACID AMINOTRANSFERASE-RELATED"/>
    <property type="match status" value="1"/>
</dbReference>
<dbReference type="InterPro" id="IPR050571">
    <property type="entry name" value="Class-IV_PLP-Dep_Aminotrnsfr"/>
</dbReference>
<dbReference type="InterPro" id="IPR036038">
    <property type="entry name" value="Aminotransferase-like"/>
</dbReference>
<dbReference type="PANTHER" id="PTHR42743">
    <property type="entry name" value="AMINO-ACID AMINOTRANSFERASE"/>
    <property type="match status" value="1"/>
</dbReference>
<gene>
    <name evidence="6" type="ORF">M2280_001815</name>
</gene>
<keyword evidence="6" id="KW-0808">Transferase</keyword>
<evidence type="ECO:0000313" key="7">
    <source>
        <dbReference type="Proteomes" id="UP001160334"/>
    </source>
</evidence>
<evidence type="ECO:0000313" key="6">
    <source>
        <dbReference type="EMBL" id="MDH6280603.1"/>
    </source>
</evidence>
<dbReference type="Gene3D" id="3.30.470.10">
    <property type="match status" value="1"/>
</dbReference>
<keyword evidence="7" id="KW-1185">Reference proteome</keyword>
<dbReference type="PROSITE" id="PS00770">
    <property type="entry name" value="AA_TRANSFER_CLASS_4"/>
    <property type="match status" value="1"/>
</dbReference>
<dbReference type="InterPro" id="IPR043132">
    <property type="entry name" value="BCAT-like_C"/>
</dbReference>
<dbReference type="SUPFAM" id="SSF56752">
    <property type="entry name" value="D-aminoacid aminotransferase-like PLP-dependent enzymes"/>
    <property type="match status" value="1"/>
</dbReference>
<accession>A0ABT6M8G7</accession>
<protein>
    <submittedName>
        <fullName evidence="6">Branched-chain amino acid aminotransferase</fullName>
        <ecNumber evidence="6">2.6.1.42</ecNumber>
    </submittedName>
</protein>